<feature type="domain" description="Amidohydrolase-related" evidence="1">
    <location>
        <begin position="209"/>
        <end position="387"/>
    </location>
</feature>
<dbReference type="PANTHER" id="PTHR43135">
    <property type="entry name" value="ALPHA-D-RIBOSE 1-METHYLPHOSPHONATE 5-TRIPHOSPHATE DIPHOSPHATASE"/>
    <property type="match status" value="1"/>
</dbReference>
<dbReference type="NCBIfam" id="NF011984">
    <property type="entry name" value="PRK15446.1-5"/>
    <property type="match status" value="1"/>
</dbReference>
<evidence type="ECO:0000259" key="1">
    <source>
        <dbReference type="Pfam" id="PF01979"/>
    </source>
</evidence>
<dbReference type="Proteomes" id="UP000298325">
    <property type="component" value="Unassembled WGS sequence"/>
</dbReference>
<dbReference type="PIRSF" id="PIRSF038971">
    <property type="entry name" value="PhnM"/>
    <property type="match status" value="1"/>
</dbReference>
<dbReference type="SUPFAM" id="SSF51338">
    <property type="entry name" value="Composite domain of metallo-dependent hydrolases"/>
    <property type="match status" value="1"/>
</dbReference>
<keyword evidence="2" id="KW-0378">Hydrolase</keyword>
<dbReference type="InterPro" id="IPR006680">
    <property type="entry name" value="Amidohydro-rel"/>
</dbReference>
<dbReference type="EC" id="3.6.1.63" evidence="2"/>
<reference evidence="2 3" key="1">
    <citation type="submission" date="2019-04" db="EMBL/GenBank/DDBJ databases">
        <authorList>
            <person name="Park S."/>
            <person name="Yoon J.-H."/>
        </authorList>
    </citation>
    <scope>NUCLEOTIDE SEQUENCE [LARGE SCALE GENOMIC DNA]</scope>
    <source>
        <strain evidence="2 3">HJM-18</strain>
    </source>
</reference>
<dbReference type="Gene3D" id="2.30.40.10">
    <property type="entry name" value="Urease, subunit C, domain 1"/>
    <property type="match status" value="2"/>
</dbReference>
<evidence type="ECO:0000313" key="2">
    <source>
        <dbReference type="EMBL" id="TGN39501.1"/>
    </source>
</evidence>
<dbReference type="RefSeq" id="WP_135803808.1">
    <property type="nucleotide sequence ID" value="NZ_SRPF01000003.1"/>
</dbReference>
<dbReference type="InterPro" id="IPR011059">
    <property type="entry name" value="Metal-dep_hydrolase_composite"/>
</dbReference>
<organism evidence="2 3">
    <name type="scientific">Marinobacter confluentis</name>
    <dbReference type="NCBI Taxonomy" id="1697557"/>
    <lineage>
        <taxon>Bacteria</taxon>
        <taxon>Pseudomonadati</taxon>
        <taxon>Pseudomonadota</taxon>
        <taxon>Gammaproteobacteria</taxon>
        <taxon>Pseudomonadales</taxon>
        <taxon>Marinobacteraceae</taxon>
        <taxon>Marinobacter</taxon>
    </lineage>
</organism>
<evidence type="ECO:0000313" key="3">
    <source>
        <dbReference type="Proteomes" id="UP000298325"/>
    </source>
</evidence>
<dbReference type="EMBL" id="SRPF01000003">
    <property type="protein sequence ID" value="TGN39501.1"/>
    <property type="molecule type" value="Genomic_DNA"/>
</dbReference>
<dbReference type="GO" id="GO:0019700">
    <property type="term" value="P:organic phosphonate catabolic process"/>
    <property type="evidence" value="ECO:0007669"/>
    <property type="project" value="InterPro"/>
</dbReference>
<dbReference type="InterPro" id="IPR012696">
    <property type="entry name" value="PhnM"/>
</dbReference>
<dbReference type="InterPro" id="IPR051781">
    <property type="entry name" value="Metallo-dep_Hydrolase"/>
</dbReference>
<dbReference type="NCBIfam" id="NF011987">
    <property type="entry name" value="PRK15446.2-3"/>
    <property type="match status" value="1"/>
</dbReference>
<dbReference type="GO" id="GO:0016810">
    <property type="term" value="F:hydrolase activity, acting on carbon-nitrogen (but not peptide) bonds"/>
    <property type="evidence" value="ECO:0007669"/>
    <property type="project" value="InterPro"/>
</dbReference>
<sequence length="411" mass="44392">MKRSTQKNPDSGNTLVITNVHLLLSDGWQNDTSLQVTDGVITAIGKDVVQGDARVIDANGGYLLPGIIDLHGDAFERHITPRAGTLFPLELALAANDASLVANGITTFYYSITDGFEPGPRSRDTVRKLLLALEELMPRFSCQAKVHIRHEKVNTEGHDELSEWLRDGRIHMLSLNDHLPELDNERAVKRYLAGLQRRVTMDDDTTQEFLRNLQGRRELGEEQTRALAELALASGVSLSSHDDHGLDDVTRNVELGTAIAEFPMDAETAQESRDSGISVLMGAPNLVRGGSHVGAISVRDAINAGLVDILCSDYHYPSLYAAAFVTAQHNLLSLADAWKMVSENPARAAGLGDRKGQIAPGYDADLLLLSALDGSPLSLQATFINGAAVYQRDGQGRRPAQAAEAAGMVAS</sequence>
<dbReference type="PANTHER" id="PTHR43135:SF3">
    <property type="entry name" value="ALPHA-D-RIBOSE 1-METHYLPHOSPHONATE 5-TRIPHOSPHATE DIPHOSPHATASE"/>
    <property type="match status" value="1"/>
</dbReference>
<proteinExistence type="predicted"/>
<dbReference type="AlphaFoldDB" id="A0A4Z1BQZ3"/>
<comment type="caution">
    <text evidence="2">The sequence shown here is derived from an EMBL/GenBank/DDBJ whole genome shotgun (WGS) entry which is preliminary data.</text>
</comment>
<dbReference type="OrthoDB" id="9785413at2"/>
<dbReference type="NCBIfam" id="NF011990">
    <property type="entry name" value="PRK15446.2-6"/>
    <property type="match status" value="1"/>
</dbReference>
<accession>A0A4Z1BQZ3</accession>
<protein>
    <submittedName>
        <fullName evidence="2">Alpha-D-ribose 1-methylphosphonate 5-triphosphate diphosphatase</fullName>
        <ecNumber evidence="2">3.6.1.63</ecNumber>
    </submittedName>
</protein>
<gene>
    <name evidence="2" type="ORF">E5Q11_12840</name>
</gene>
<dbReference type="InterPro" id="IPR032466">
    <property type="entry name" value="Metal_Hydrolase"/>
</dbReference>
<keyword evidence="3" id="KW-1185">Reference proteome</keyword>
<dbReference type="Pfam" id="PF01979">
    <property type="entry name" value="Amidohydro_1"/>
    <property type="match status" value="1"/>
</dbReference>
<name>A0A4Z1BQZ3_9GAMM</name>
<dbReference type="SUPFAM" id="SSF51556">
    <property type="entry name" value="Metallo-dependent hydrolases"/>
    <property type="match status" value="1"/>
</dbReference>